<sequence length="171" mass="19095">MEQFPFVVWQVVGYKESGKTTLMTTLVEELQKSGLRVGTLKHHGHGGKPTFCDDDTDSGRHRDAGAIVSGVEGGGQMILSSKQDQWTLEKALAHYISFELDVVLVEGYKHANYPKCVLLKSKEDKGLLLLKNVQCVVEWKGSDCQVSTFSINDEKAYVSWIVAELMKRCDQ</sequence>
<organism evidence="2 3">
    <name type="scientific">Pontibacillus litoralis JSM 072002</name>
    <dbReference type="NCBI Taxonomy" id="1385512"/>
    <lineage>
        <taxon>Bacteria</taxon>
        <taxon>Bacillati</taxon>
        <taxon>Bacillota</taxon>
        <taxon>Bacilli</taxon>
        <taxon>Bacillales</taxon>
        <taxon>Bacillaceae</taxon>
        <taxon>Pontibacillus</taxon>
    </lineage>
</organism>
<keyword evidence="3" id="KW-1185">Reference proteome</keyword>
<dbReference type="PANTHER" id="PTHR40072">
    <property type="entry name" value="MOLYBDOPTERIN-GUANINE DINUCLEOTIDE BIOSYNTHESIS ADAPTER PROTEIN-RELATED"/>
    <property type="match status" value="1"/>
</dbReference>
<name>A0A0A5G3P3_9BACI</name>
<dbReference type="AlphaFoldDB" id="A0A0A5G3P3"/>
<evidence type="ECO:0000259" key="1">
    <source>
        <dbReference type="Pfam" id="PF03205"/>
    </source>
</evidence>
<feature type="domain" description="Molybdopterin-guanine dinucleotide biosynthesis protein B (MobB)" evidence="1">
    <location>
        <begin position="9"/>
        <end position="134"/>
    </location>
</feature>
<dbReference type="GO" id="GO:0006777">
    <property type="term" value="P:Mo-molybdopterin cofactor biosynthetic process"/>
    <property type="evidence" value="ECO:0007669"/>
    <property type="project" value="InterPro"/>
</dbReference>
<dbReference type="EMBL" id="AVPG01000005">
    <property type="protein sequence ID" value="KGX87741.1"/>
    <property type="molecule type" value="Genomic_DNA"/>
</dbReference>
<dbReference type="PANTHER" id="PTHR40072:SF1">
    <property type="entry name" value="MOLYBDOPTERIN-GUANINE DINUCLEOTIDE BIOSYNTHESIS ADAPTER PROTEIN"/>
    <property type="match status" value="1"/>
</dbReference>
<reference evidence="2 3" key="1">
    <citation type="submission" date="2013-08" db="EMBL/GenBank/DDBJ databases">
        <authorList>
            <person name="Huang J."/>
            <person name="Wang G."/>
        </authorList>
    </citation>
    <scope>NUCLEOTIDE SEQUENCE [LARGE SCALE GENOMIC DNA]</scope>
    <source>
        <strain evidence="2 3">JSM 072002</strain>
    </source>
</reference>
<dbReference type="InterPro" id="IPR004435">
    <property type="entry name" value="MobB_dom"/>
</dbReference>
<dbReference type="InterPro" id="IPR027417">
    <property type="entry name" value="P-loop_NTPase"/>
</dbReference>
<evidence type="ECO:0000313" key="2">
    <source>
        <dbReference type="EMBL" id="KGX87741.1"/>
    </source>
</evidence>
<dbReference type="Gene3D" id="3.40.50.300">
    <property type="entry name" value="P-loop containing nucleotide triphosphate hydrolases"/>
    <property type="match status" value="1"/>
</dbReference>
<dbReference type="OrthoDB" id="9786803at2"/>
<gene>
    <name evidence="2" type="ORF">N784_14095</name>
</gene>
<dbReference type="InterPro" id="IPR052539">
    <property type="entry name" value="MGD_biosynthesis_adapter"/>
</dbReference>
<dbReference type="SUPFAM" id="SSF52540">
    <property type="entry name" value="P-loop containing nucleoside triphosphate hydrolases"/>
    <property type="match status" value="1"/>
</dbReference>
<dbReference type="GO" id="GO:0005525">
    <property type="term" value="F:GTP binding"/>
    <property type="evidence" value="ECO:0007669"/>
    <property type="project" value="InterPro"/>
</dbReference>
<evidence type="ECO:0000313" key="3">
    <source>
        <dbReference type="Proteomes" id="UP000030401"/>
    </source>
</evidence>
<dbReference type="CDD" id="cd03116">
    <property type="entry name" value="MobB"/>
    <property type="match status" value="1"/>
</dbReference>
<dbReference type="RefSeq" id="WP_036833123.1">
    <property type="nucleotide sequence ID" value="NZ_AVPG01000005.1"/>
</dbReference>
<dbReference type="Pfam" id="PF03205">
    <property type="entry name" value="MobB"/>
    <property type="match status" value="1"/>
</dbReference>
<accession>A0A0A5G3P3</accession>
<proteinExistence type="predicted"/>
<protein>
    <submittedName>
        <fullName evidence="2">Molybdopterin-guanine dinucleotide biosynthesis protein B</fullName>
    </submittedName>
</protein>
<dbReference type="Proteomes" id="UP000030401">
    <property type="component" value="Unassembled WGS sequence"/>
</dbReference>
<dbReference type="NCBIfam" id="TIGR00176">
    <property type="entry name" value="mobB"/>
    <property type="match status" value="1"/>
</dbReference>
<dbReference type="STRING" id="1385512.N784_14095"/>
<dbReference type="eggNOG" id="COG1763">
    <property type="taxonomic scope" value="Bacteria"/>
</dbReference>
<comment type="caution">
    <text evidence="2">The sequence shown here is derived from an EMBL/GenBank/DDBJ whole genome shotgun (WGS) entry which is preliminary data.</text>
</comment>